<evidence type="ECO:0000259" key="6">
    <source>
        <dbReference type="Pfam" id="PF02463"/>
    </source>
</evidence>
<evidence type="ECO:0000256" key="1">
    <source>
        <dbReference type="ARBA" id="ARBA00010171"/>
    </source>
</evidence>
<protein>
    <recommendedName>
        <fullName evidence="2">Structural maintenance of chromosomes protein 5</fullName>
    </recommendedName>
</protein>
<dbReference type="Pfam" id="PF02463">
    <property type="entry name" value="SMC_N"/>
    <property type="match status" value="1"/>
</dbReference>
<dbReference type="EMBL" id="CAJHUC010000360">
    <property type="protein sequence ID" value="CAD7695563.1"/>
    <property type="molecule type" value="Genomic_DNA"/>
</dbReference>
<feature type="coiled-coil region" evidence="4">
    <location>
        <begin position="313"/>
        <end position="427"/>
    </location>
</feature>
<dbReference type="PANTHER" id="PTHR45916:SF1">
    <property type="entry name" value="STRUCTURAL MAINTENANCE OF CHROMOSOMES PROTEIN 5"/>
    <property type="match status" value="1"/>
</dbReference>
<accession>A0A8S1ILX3</accession>
<dbReference type="PANTHER" id="PTHR45916">
    <property type="entry name" value="STRUCTURAL MAINTENANCE OF CHROMOSOMES PROTEIN 5"/>
    <property type="match status" value="1"/>
</dbReference>
<feature type="region of interest" description="Disordered" evidence="5">
    <location>
        <begin position="674"/>
        <end position="700"/>
    </location>
</feature>
<feature type="coiled-coil region" evidence="4">
    <location>
        <begin position="207"/>
        <end position="284"/>
    </location>
</feature>
<evidence type="ECO:0000256" key="5">
    <source>
        <dbReference type="SAM" id="MobiDB-lite"/>
    </source>
</evidence>
<reference evidence="7" key="1">
    <citation type="submission" date="2020-12" db="EMBL/GenBank/DDBJ databases">
        <authorList>
            <person name="Iha C."/>
        </authorList>
    </citation>
    <scope>NUCLEOTIDE SEQUENCE</scope>
</reference>
<dbReference type="SUPFAM" id="SSF57997">
    <property type="entry name" value="Tropomyosin"/>
    <property type="match status" value="1"/>
</dbReference>
<feature type="region of interest" description="Disordered" evidence="5">
    <location>
        <begin position="1"/>
        <end position="25"/>
    </location>
</feature>
<dbReference type="AlphaFoldDB" id="A0A8S1ILX3"/>
<sequence>MDESMDENGDPGRTRKRPRREDGFRKGSLKRIRVGNFMTYKKVELVARPHLNIILGPNGTGKSSLVCALCLGLAGKPKLLGRADNVKDFVLRGEQEGYTEVTISGGGEERDRVVRRDLHSKDNTSTWKIDGRPSTMQEVEKLKDKMNIQLDNLCQFLPQDRVVEFARLTPTELLFETEKAIGNSKLCDLHRQLIEKGSTCSQQRQCVATIEKELAKANQAQEQTEREVKRFEHRESLLKTVEVAKAKLQWAEVRVVEERLKTSKQKLKAAKQAVKTALDQEKKAKMCIAPLTKEREKCKRETTIVKQNCCRLTSAIERQAQQASNQVENLKSQAADLKNIELESREYHKKIKATEESLRKAQASLDSLGQAPPEHHKKMQDLRMFINDCNTEARGYRRDMDNIETERSQARRALNAIQDKLKRLKDVKLQRIRNLEGRRHGFRGLLQAYEWLQQNQNKFRSRVYGPICAEVAVADKQNAAYLEGNVALQIWTCFVTTNRDDSHMLRSMLTQEGIMRGANVLCYEGDPGAPLRNSSHTTAIPQFGITHTLDEGFEAPNVVKQALNIESGISNVLIGTRKTEGCMEELLKQHRNVTRVCTPGEIVSVKFSKYGGGVRSTASRATPEPSFLGSSSSGGDEQESLLRSLRTAEQTIARLDGQHAEHERHYREAQQKLNEATKEREVLSKQEHGRNAKRKKLQEKVKMQERSLKKLCEKPDPKEEEPERQQALKDCMERFLRETRKGMGKLMDWRPEYEKLTSVSLHSTECSAQLAKKMDSFKDFELEVQKHQRIHDQIVHIVHSDERELRKAKEEADRDYPMTNELQAKFADVPDNNEELEEFIDNKQAEADGIICANSSVVDQYMATRKAIDKYEKQLRSESLKLQDLEAMINTLKGEWLPELRKVVEKINVTFGRNFAKIGCVGEVRLAEEDSHGDHFDKYAVEIMVKFRDQEDLTPLDASRQSGGERSVSTMLYLISLQNVTETPFRVVDEINQGMDSNNERKVFDQLVESASLPGTPQCFLITPKLLPNLSYSENVTTHTLFNGPSVKSIVGTPASGLLEKLCGSRIRQRLA</sequence>
<comment type="caution">
    <text evidence="7">The sequence shown here is derived from an EMBL/GenBank/DDBJ whole genome shotgun (WGS) entry which is preliminary data.</text>
</comment>
<dbReference type="GO" id="GO:0051276">
    <property type="term" value="P:chromosome organization"/>
    <property type="evidence" value="ECO:0007669"/>
    <property type="project" value="UniProtKB-ARBA"/>
</dbReference>
<feature type="coiled-coil region" evidence="4">
    <location>
        <begin position="868"/>
        <end position="895"/>
    </location>
</feature>
<name>A0A8S1ILX3_9CHLO</name>
<comment type="similarity">
    <text evidence="1">Belongs to the SMC family. SMC5 subfamily.</text>
</comment>
<evidence type="ECO:0000313" key="7">
    <source>
        <dbReference type="EMBL" id="CAD7695563.1"/>
    </source>
</evidence>
<dbReference type="InterPro" id="IPR027417">
    <property type="entry name" value="P-loop_NTPase"/>
</dbReference>
<feature type="compositionally biased region" description="Basic and acidic residues" evidence="5">
    <location>
        <begin position="674"/>
        <end position="690"/>
    </location>
</feature>
<keyword evidence="8" id="KW-1185">Reference proteome</keyword>
<dbReference type="GO" id="GO:0000724">
    <property type="term" value="P:double-strand break repair via homologous recombination"/>
    <property type="evidence" value="ECO:0007669"/>
    <property type="project" value="TreeGrafter"/>
</dbReference>
<evidence type="ECO:0000256" key="3">
    <source>
        <dbReference type="ARBA" id="ARBA00023054"/>
    </source>
</evidence>
<dbReference type="OrthoDB" id="10254973at2759"/>
<dbReference type="InterPro" id="IPR003395">
    <property type="entry name" value="RecF/RecN/SMC_N"/>
</dbReference>
<dbReference type="Proteomes" id="UP000708148">
    <property type="component" value="Unassembled WGS sequence"/>
</dbReference>
<keyword evidence="3 4" id="KW-0175">Coiled coil</keyword>
<dbReference type="GO" id="GO:0003697">
    <property type="term" value="F:single-stranded DNA binding"/>
    <property type="evidence" value="ECO:0007669"/>
    <property type="project" value="TreeGrafter"/>
</dbReference>
<evidence type="ECO:0000256" key="2">
    <source>
        <dbReference type="ARBA" id="ARBA00018687"/>
    </source>
</evidence>
<dbReference type="GO" id="GO:0030915">
    <property type="term" value="C:Smc5-Smc6 complex"/>
    <property type="evidence" value="ECO:0007669"/>
    <property type="project" value="TreeGrafter"/>
</dbReference>
<organism evidence="7 8">
    <name type="scientific">Ostreobium quekettii</name>
    <dbReference type="NCBI Taxonomy" id="121088"/>
    <lineage>
        <taxon>Eukaryota</taxon>
        <taxon>Viridiplantae</taxon>
        <taxon>Chlorophyta</taxon>
        <taxon>core chlorophytes</taxon>
        <taxon>Ulvophyceae</taxon>
        <taxon>TCBD clade</taxon>
        <taxon>Bryopsidales</taxon>
        <taxon>Ostreobineae</taxon>
        <taxon>Ostreobiaceae</taxon>
        <taxon>Ostreobium</taxon>
    </lineage>
</organism>
<dbReference type="SUPFAM" id="SSF52540">
    <property type="entry name" value="P-loop containing nucleoside triphosphate hydrolases"/>
    <property type="match status" value="1"/>
</dbReference>
<dbReference type="Gene3D" id="3.40.50.300">
    <property type="entry name" value="P-loop containing nucleotide triphosphate hydrolases"/>
    <property type="match status" value="2"/>
</dbReference>
<feature type="domain" description="RecF/RecN/SMC N-terminal" evidence="6">
    <location>
        <begin position="29"/>
        <end position="1011"/>
    </location>
</feature>
<evidence type="ECO:0000256" key="4">
    <source>
        <dbReference type="SAM" id="Coils"/>
    </source>
</evidence>
<gene>
    <name evidence="7" type="ORF">OSTQU699_LOCUS924</name>
</gene>
<evidence type="ECO:0000313" key="8">
    <source>
        <dbReference type="Proteomes" id="UP000708148"/>
    </source>
</evidence>
<proteinExistence type="inferred from homology"/>
<dbReference type="GO" id="GO:0005634">
    <property type="term" value="C:nucleus"/>
    <property type="evidence" value="ECO:0007669"/>
    <property type="project" value="TreeGrafter"/>
</dbReference>
<feature type="region of interest" description="Disordered" evidence="5">
    <location>
        <begin position="613"/>
        <end position="642"/>
    </location>
</feature>